<keyword evidence="5" id="KW-1185">Reference proteome</keyword>
<dbReference type="Pfam" id="PF13649">
    <property type="entry name" value="Methyltransf_25"/>
    <property type="match status" value="1"/>
</dbReference>
<organism evidence="4 5">
    <name type="scientific">Aquimarina atlantica</name>
    <dbReference type="NCBI Taxonomy" id="1317122"/>
    <lineage>
        <taxon>Bacteria</taxon>
        <taxon>Pseudomonadati</taxon>
        <taxon>Bacteroidota</taxon>
        <taxon>Flavobacteriia</taxon>
        <taxon>Flavobacteriales</taxon>
        <taxon>Flavobacteriaceae</taxon>
        <taxon>Aquimarina</taxon>
    </lineage>
</organism>
<dbReference type="Gene3D" id="2.20.25.110">
    <property type="entry name" value="S-adenosyl-L-methionine-dependent methyltransferases"/>
    <property type="match status" value="1"/>
</dbReference>
<dbReference type="Proteomes" id="UP000023541">
    <property type="component" value="Unassembled WGS sequence"/>
</dbReference>
<evidence type="ECO:0000256" key="1">
    <source>
        <dbReference type="ARBA" id="ARBA00022679"/>
    </source>
</evidence>
<keyword evidence="1" id="KW-0808">Transferase</keyword>
<evidence type="ECO:0000256" key="2">
    <source>
        <dbReference type="SAM" id="Coils"/>
    </source>
</evidence>
<dbReference type="eggNOG" id="COG2226">
    <property type="taxonomic scope" value="Bacteria"/>
</dbReference>
<dbReference type="InterPro" id="IPR029063">
    <property type="entry name" value="SAM-dependent_MTases_sf"/>
</dbReference>
<accession>A0A023BSS1</accession>
<dbReference type="GO" id="GO:0016740">
    <property type="term" value="F:transferase activity"/>
    <property type="evidence" value="ECO:0007669"/>
    <property type="project" value="UniProtKB-KW"/>
</dbReference>
<evidence type="ECO:0000259" key="3">
    <source>
        <dbReference type="Pfam" id="PF13649"/>
    </source>
</evidence>
<comment type="caution">
    <text evidence="4">The sequence shown here is derived from an EMBL/GenBank/DDBJ whole genome shotgun (WGS) entry which is preliminary data.</text>
</comment>
<feature type="coiled-coil region" evidence="2">
    <location>
        <begin position="82"/>
        <end position="120"/>
    </location>
</feature>
<evidence type="ECO:0000313" key="4">
    <source>
        <dbReference type="EMBL" id="EZH73027.1"/>
    </source>
</evidence>
<reference evidence="4 5" key="1">
    <citation type="submission" date="2014-04" db="EMBL/GenBank/DDBJ databases">
        <title>Aquimarina sp. 22II-S11-z7 Genome Sequencing.</title>
        <authorList>
            <person name="Lai Q."/>
        </authorList>
    </citation>
    <scope>NUCLEOTIDE SEQUENCE [LARGE SCALE GENOMIC DNA]</scope>
    <source>
        <strain evidence="4 5">22II-S11-z7</strain>
    </source>
</reference>
<evidence type="ECO:0000313" key="5">
    <source>
        <dbReference type="Proteomes" id="UP000023541"/>
    </source>
</evidence>
<dbReference type="STRING" id="1317122.ATO12_18600"/>
<dbReference type="InterPro" id="IPR041698">
    <property type="entry name" value="Methyltransf_25"/>
</dbReference>
<keyword evidence="2" id="KW-0175">Coiled coil</keyword>
<dbReference type="AlphaFoldDB" id="A0A023BSS1"/>
<dbReference type="EMBL" id="AQRA01000006">
    <property type="protein sequence ID" value="EZH73027.1"/>
    <property type="molecule type" value="Genomic_DNA"/>
</dbReference>
<sequence length="276" mass="31525">MNTNLPKDHASIQYYDSDYPSEEHSVFSKNFDDTVSSQGLKHDVDRFLDFVTKNNGEILELCCGSGRVTIPLAKAGHRVTGVDNSRGILEQFEHNLQRENENIRQNIQLVEQDITLLNLDKTDYKLAICAFNSLMCIPDFDSQCKALSSIYNHMSKGGLVVIDLMNPFILNLSGDAIPKPFFTRKNSHTGNSYTRFAASGPMNEDQIQELYGWYDEIFPDGTVKRKNYSMKWRIIFPFEIKLMLKQVGFNIKTIEGGHQKEPYTTDAKKMFIVAEK</sequence>
<dbReference type="RefSeq" id="WP_034242797.1">
    <property type="nucleotide sequence ID" value="NZ_AQRA01000006.1"/>
</dbReference>
<proteinExistence type="predicted"/>
<name>A0A023BSS1_9FLAO</name>
<protein>
    <recommendedName>
        <fullName evidence="3">Methyltransferase domain-containing protein</fullName>
    </recommendedName>
</protein>
<dbReference type="SUPFAM" id="SSF53335">
    <property type="entry name" value="S-adenosyl-L-methionine-dependent methyltransferases"/>
    <property type="match status" value="1"/>
</dbReference>
<dbReference type="OrthoDB" id="9789123at2"/>
<gene>
    <name evidence="4" type="ORF">ATO12_18600</name>
</gene>
<feature type="domain" description="Methyltransferase" evidence="3">
    <location>
        <begin position="58"/>
        <end position="158"/>
    </location>
</feature>
<dbReference type="Gene3D" id="3.40.50.150">
    <property type="entry name" value="Vaccinia Virus protein VP39"/>
    <property type="match status" value="1"/>
</dbReference>
<dbReference type="CDD" id="cd02440">
    <property type="entry name" value="AdoMet_MTases"/>
    <property type="match status" value="1"/>
</dbReference>
<dbReference type="PANTHER" id="PTHR43861">
    <property type="entry name" value="TRANS-ACONITATE 2-METHYLTRANSFERASE-RELATED"/>
    <property type="match status" value="1"/>
</dbReference>